<proteinExistence type="predicted"/>
<dbReference type="Proteomes" id="UP000322499">
    <property type="component" value="Unassembled WGS sequence"/>
</dbReference>
<keyword evidence="3" id="KW-1133">Transmembrane helix</keyword>
<keyword evidence="3" id="KW-0472">Membrane</keyword>
<name>A0A5S5D087_9ACTN</name>
<dbReference type="EMBL" id="VNHW01000005">
    <property type="protein sequence ID" value="TYP88019.1"/>
    <property type="molecule type" value="Genomic_DNA"/>
</dbReference>
<feature type="region of interest" description="Disordered" evidence="2">
    <location>
        <begin position="738"/>
        <end position="759"/>
    </location>
</feature>
<sequence>MTTLASDLLEPLDAGDTAAARARLATALAAAGMAPDRLAALGGLGRWNADRDGGGLPPAVADALADAVRRTAADPATSALLALCLRAECEAAWEVSWDHEPVRAVIDTALAARPPGGGTADAEWALLALVGSEMLVETAASSGSLPALERQASATTAAAEQIAGLVAGRADDPFAAHTAEVAEGEAVYYRAVAGAARAVTGHLAGAGGGLGPAIAALAAAEDRCADDDAGRSELRAHRGALAALRASADRPVLRIESGSVVYLYPFGLRGVTPGAALRALRETGSRWTLAGLPVTALEQELPLNDVWRGNDPLDREYAGAVLTLPDVLVPAADGGEPHRLQVEVRLTGLGNHCVRLVTGLSGASPHTLYAAQALAAPEAGDLRELGTPVRPADGPPVPGWGRLSDLAAAICGDLCGQFAEHASLTDVQVSTRSGTYHVLTRIERAVAREPDGTTRPVEDPAALPELVGGALLGHPVRHGVSAIAEWAGYRADGATLIDSPGTSGLVLRTANTTAIACPAEPSYMVDAVQEAAEFVATLDGLFAGWQVELADHYYRINQEMERLQEEIDRPSADGGWDPSELDATQRALEAAQHEMQLFVMGSRLRLMFITAPSLVTSPVMRTTLDRLLAAAGFERARADFVGTIEDVVGDRAWSLIESSVRRRQELVEERRRAQAAAEESRGRRRMDILLAAVAAVGISGIFSILQAGYAVTGWRSAVLAGSALLAAAAIGAITHRLTGSPRTPVPEVTDDRPGRDRRR</sequence>
<accession>A0A5S5D087</accession>
<keyword evidence="1" id="KW-0175">Coiled coil</keyword>
<dbReference type="AlphaFoldDB" id="A0A5S5D087"/>
<comment type="caution">
    <text evidence="4">The sequence shown here is derived from an EMBL/GenBank/DDBJ whole genome shotgun (WGS) entry which is preliminary data.</text>
</comment>
<evidence type="ECO:0000256" key="2">
    <source>
        <dbReference type="SAM" id="MobiDB-lite"/>
    </source>
</evidence>
<reference evidence="4 5" key="1">
    <citation type="submission" date="2019-07" db="EMBL/GenBank/DDBJ databases">
        <title>Genomic Encyclopedia of Archaeal and Bacterial Type Strains, Phase II (KMG-II): from individual species to whole genera.</title>
        <authorList>
            <person name="Goeker M."/>
        </authorList>
    </citation>
    <scope>NUCLEOTIDE SEQUENCE [LARGE SCALE GENOMIC DNA]</scope>
    <source>
        <strain evidence="4 5">DSM 46842</strain>
    </source>
</reference>
<feature type="compositionally biased region" description="Basic and acidic residues" evidence="2">
    <location>
        <begin position="749"/>
        <end position="759"/>
    </location>
</feature>
<evidence type="ECO:0000256" key="1">
    <source>
        <dbReference type="SAM" id="Coils"/>
    </source>
</evidence>
<evidence type="ECO:0000256" key="3">
    <source>
        <dbReference type="SAM" id="Phobius"/>
    </source>
</evidence>
<feature type="transmembrane region" description="Helical" evidence="3">
    <location>
        <begin position="717"/>
        <end position="734"/>
    </location>
</feature>
<feature type="transmembrane region" description="Helical" evidence="3">
    <location>
        <begin position="688"/>
        <end position="711"/>
    </location>
</feature>
<keyword evidence="3" id="KW-0812">Transmembrane</keyword>
<gene>
    <name evidence="4" type="ORF">BD833_105195</name>
</gene>
<keyword evidence="5" id="KW-1185">Reference proteome</keyword>
<protein>
    <submittedName>
        <fullName evidence="4">Uncharacterized protein</fullName>
    </submittedName>
</protein>
<evidence type="ECO:0000313" key="4">
    <source>
        <dbReference type="EMBL" id="TYP88019.1"/>
    </source>
</evidence>
<evidence type="ECO:0000313" key="5">
    <source>
        <dbReference type="Proteomes" id="UP000322499"/>
    </source>
</evidence>
<organism evidence="4 5">
    <name type="scientific">Blastococcus xanthinilyticus</name>
    <dbReference type="NCBI Taxonomy" id="1564164"/>
    <lineage>
        <taxon>Bacteria</taxon>
        <taxon>Bacillati</taxon>
        <taxon>Actinomycetota</taxon>
        <taxon>Actinomycetes</taxon>
        <taxon>Geodermatophilales</taxon>
        <taxon>Geodermatophilaceae</taxon>
        <taxon>Blastococcus</taxon>
    </lineage>
</organism>
<dbReference type="RefSeq" id="WP_166532946.1">
    <property type="nucleotide sequence ID" value="NZ_VNHW01000005.1"/>
</dbReference>
<feature type="coiled-coil region" evidence="1">
    <location>
        <begin position="656"/>
        <end position="683"/>
    </location>
</feature>